<organism evidence="2 3">
    <name type="scientific">Bdellovibrio reynosensis</name>
    <dbReference type="NCBI Taxonomy" id="2835041"/>
    <lineage>
        <taxon>Bacteria</taxon>
        <taxon>Pseudomonadati</taxon>
        <taxon>Bdellovibrionota</taxon>
        <taxon>Bdellovibrionia</taxon>
        <taxon>Bdellovibrionales</taxon>
        <taxon>Pseudobdellovibrionaceae</taxon>
        <taxon>Bdellovibrio</taxon>
    </lineage>
</organism>
<accession>A0ABY4C5K1</accession>
<protein>
    <recommendedName>
        <fullName evidence="4">Lipoprotein</fullName>
    </recommendedName>
</protein>
<gene>
    <name evidence="2" type="ORF">MNR06_10675</name>
</gene>
<name>A0ABY4C5K1_9BACT</name>
<reference evidence="2" key="1">
    <citation type="submission" date="2022-03" db="EMBL/GenBank/DDBJ databases">
        <title>Genome Identification and Characterization of new species Bdellovibrio reynosense LBG001 sp. nov. from a Mexico soil sample.</title>
        <authorList>
            <person name="Camilli A."/>
            <person name="Ajao Y."/>
            <person name="Guo X."/>
        </authorList>
    </citation>
    <scope>NUCLEOTIDE SEQUENCE</scope>
    <source>
        <strain evidence="2">LBG001</strain>
    </source>
</reference>
<sequence length="332" mass="37968">MKTVLKVLFSLIICCSLLACGLHEALEGTKQVPGKMDQTNGNMKKMLEEMKTTNKGVHDQSLLLPLENLIKEENHDTLAPVPFKLMPFGKKFAESATAEELIELTYLWLKEVDEALPAKDIDEATGDEVPYTKKQVHKINTQKIAKLTALQVIAGFAPQETVQEIINNYIVANNREGGRRFEETGYAFLMLRTVFIRDVLLKESIMATSIDNIGKLEEAMKYIKKLDAIARLRFTDKIRFKSRGLIDFEGRQLSADMQPSEKFDRKVAADFWASIYEKAQSQMRFDERSVGGNQSEDKALIDNEKKRLQYDLQIIEQALHYWKAQNLLLIQF</sequence>
<dbReference type="EMBL" id="CP093442">
    <property type="protein sequence ID" value="UOF00165.1"/>
    <property type="molecule type" value="Genomic_DNA"/>
</dbReference>
<dbReference type="RefSeq" id="WP_243535864.1">
    <property type="nucleotide sequence ID" value="NZ_CP093442.1"/>
</dbReference>
<evidence type="ECO:0000313" key="2">
    <source>
        <dbReference type="EMBL" id="UOF00165.1"/>
    </source>
</evidence>
<proteinExistence type="predicted"/>
<dbReference type="PROSITE" id="PS51257">
    <property type="entry name" value="PROKAR_LIPOPROTEIN"/>
    <property type="match status" value="1"/>
</dbReference>
<dbReference type="Proteomes" id="UP000830116">
    <property type="component" value="Chromosome"/>
</dbReference>
<feature type="signal peptide" evidence="1">
    <location>
        <begin position="1"/>
        <end position="19"/>
    </location>
</feature>
<keyword evidence="3" id="KW-1185">Reference proteome</keyword>
<feature type="chain" id="PRO_5045896530" description="Lipoprotein" evidence="1">
    <location>
        <begin position="20"/>
        <end position="332"/>
    </location>
</feature>
<evidence type="ECO:0000256" key="1">
    <source>
        <dbReference type="SAM" id="SignalP"/>
    </source>
</evidence>
<evidence type="ECO:0000313" key="3">
    <source>
        <dbReference type="Proteomes" id="UP000830116"/>
    </source>
</evidence>
<keyword evidence="1" id="KW-0732">Signal</keyword>
<evidence type="ECO:0008006" key="4">
    <source>
        <dbReference type="Google" id="ProtNLM"/>
    </source>
</evidence>